<evidence type="ECO:0000313" key="1">
    <source>
        <dbReference type="EMBL" id="GFN05753.1"/>
    </source>
</evidence>
<dbReference type="Proteomes" id="UP000498740">
    <property type="component" value="Unassembled WGS sequence"/>
</dbReference>
<comment type="caution">
    <text evidence="1">The sequence shown here is derived from an EMBL/GenBank/DDBJ whole genome shotgun (WGS) entry which is preliminary data.</text>
</comment>
<evidence type="ECO:0008006" key="3">
    <source>
        <dbReference type="Google" id="ProtNLM"/>
    </source>
</evidence>
<dbReference type="SUPFAM" id="SSF160631">
    <property type="entry name" value="SMI1/KNR4-like"/>
    <property type="match status" value="1"/>
</dbReference>
<proteinExistence type="predicted"/>
<gene>
    <name evidence="1" type="ORF">Smic_43090</name>
</gene>
<dbReference type="Gene3D" id="3.40.1580.10">
    <property type="entry name" value="SMI1/KNR4-like"/>
    <property type="match status" value="1"/>
</dbReference>
<reference evidence="1 2" key="1">
    <citation type="submission" date="2020-05" db="EMBL/GenBank/DDBJ databases">
        <title>Whole genome shotgun sequence of Streptomyces microflavus NBRC 13062.</title>
        <authorList>
            <person name="Komaki H."/>
            <person name="Tamura T."/>
        </authorList>
    </citation>
    <scope>NUCLEOTIDE SEQUENCE [LARGE SCALE GENOMIC DNA]</scope>
    <source>
        <strain evidence="1 2">NBRC 13062</strain>
    </source>
</reference>
<dbReference type="InterPro" id="IPR037883">
    <property type="entry name" value="Knr4/Smi1-like_sf"/>
</dbReference>
<sequence length="201" mass="22258">MTTTSSLRAVLDILGEPVTERGGTDDAWRGLEDDLGFALPDDYKTIVDAYAPVQLYEHLYLHHPASECWNLRRWISETVTAWSEVEWDDEIDGDPRAVLGTDELRFGAPDGLTPLLGSDRGETVFLARDGAGKPLIFAENGEEEFFCQAIPFSEWLRQYVSGEDAVGPGSGILHPGPVKFRSLPMTPQDTESVWFGPERSG</sequence>
<dbReference type="RefSeq" id="WP_032759738.1">
    <property type="nucleotide sequence ID" value="NZ_BMUG01000007.1"/>
</dbReference>
<accession>A0A7J0CTF6</accession>
<evidence type="ECO:0000313" key="2">
    <source>
        <dbReference type="Proteomes" id="UP000498740"/>
    </source>
</evidence>
<protein>
    <recommendedName>
        <fullName evidence="3">SMI1/KNR4 family protein</fullName>
    </recommendedName>
</protein>
<name>A0A7J0CTF6_STRMI</name>
<dbReference type="AlphaFoldDB" id="A0A7J0CTF6"/>
<dbReference type="EMBL" id="BLWD01000001">
    <property type="protein sequence ID" value="GFN05753.1"/>
    <property type="molecule type" value="Genomic_DNA"/>
</dbReference>
<organism evidence="1 2">
    <name type="scientific">Streptomyces microflavus</name>
    <name type="common">Streptomyces lipmanii</name>
    <dbReference type="NCBI Taxonomy" id="1919"/>
    <lineage>
        <taxon>Bacteria</taxon>
        <taxon>Bacillati</taxon>
        <taxon>Actinomycetota</taxon>
        <taxon>Actinomycetes</taxon>
        <taxon>Kitasatosporales</taxon>
        <taxon>Streptomycetaceae</taxon>
        <taxon>Streptomyces</taxon>
    </lineage>
</organism>